<dbReference type="HAMAP" id="MF_01023">
    <property type="entry name" value="HisC_aminotrans_2"/>
    <property type="match status" value="1"/>
</dbReference>
<dbReference type="CDD" id="cd00609">
    <property type="entry name" value="AAT_like"/>
    <property type="match status" value="1"/>
</dbReference>
<evidence type="ECO:0000313" key="13">
    <source>
        <dbReference type="EMBL" id="EPD32798.1"/>
    </source>
</evidence>
<evidence type="ECO:0000256" key="9">
    <source>
        <dbReference type="ARBA" id="ARBA00023102"/>
    </source>
</evidence>
<evidence type="ECO:0000256" key="10">
    <source>
        <dbReference type="ARBA" id="ARBA00047481"/>
    </source>
</evidence>
<evidence type="ECO:0000256" key="2">
    <source>
        <dbReference type="ARBA" id="ARBA00005011"/>
    </source>
</evidence>
<dbReference type="UniPathway" id="UPA00031">
    <property type="reaction ID" value="UER00012"/>
</dbReference>
<dbReference type="EMBL" id="AGZR01000006">
    <property type="protein sequence ID" value="EPD32798.1"/>
    <property type="molecule type" value="Genomic_DNA"/>
</dbReference>
<dbReference type="GO" id="GO:0000105">
    <property type="term" value="P:L-histidine biosynthetic process"/>
    <property type="evidence" value="ECO:0007669"/>
    <property type="project" value="UniProtKB-UniRule"/>
</dbReference>
<dbReference type="Gene3D" id="3.90.1150.10">
    <property type="entry name" value="Aspartate Aminotransferase, domain 1"/>
    <property type="match status" value="1"/>
</dbReference>
<dbReference type="Pfam" id="PF00155">
    <property type="entry name" value="Aminotran_1_2"/>
    <property type="match status" value="1"/>
</dbReference>
<dbReference type="PROSITE" id="PS00599">
    <property type="entry name" value="AA_TRANSFER_CLASS_2"/>
    <property type="match status" value="1"/>
</dbReference>
<evidence type="ECO:0000256" key="6">
    <source>
        <dbReference type="ARBA" id="ARBA00022605"/>
    </source>
</evidence>
<dbReference type="PATRIC" id="fig|883161.3.peg.1098"/>
<dbReference type="PANTHER" id="PTHR43643">
    <property type="entry name" value="HISTIDINOL-PHOSPHATE AMINOTRANSFERASE 2"/>
    <property type="match status" value="1"/>
</dbReference>
<comment type="similarity">
    <text evidence="3 11">Belongs to the class-II pyridoxal-phosphate-dependent aminotransferase family. Histidinol-phosphate aminotransferase subfamily.</text>
</comment>
<dbReference type="InterPro" id="IPR050106">
    <property type="entry name" value="HistidinolP_aminotransfase"/>
</dbReference>
<dbReference type="InterPro" id="IPR015424">
    <property type="entry name" value="PyrdxlP-dep_Trfase"/>
</dbReference>
<dbReference type="SUPFAM" id="SSF53383">
    <property type="entry name" value="PLP-dependent transferases"/>
    <property type="match status" value="1"/>
</dbReference>
<dbReference type="NCBIfam" id="TIGR01141">
    <property type="entry name" value="hisC"/>
    <property type="match status" value="1"/>
</dbReference>
<organism evidence="13 14">
    <name type="scientific">Propionimicrobium lymphophilum ACS-093-V-SCH5</name>
    <dbReference type="NCBI Taxonomy" id="883161"/>
    <lineage>
        <taxon>Bacteria</taxon>
        <taxon>Bacillati</taxon>
        <taxon>Actinomycetota</taxon>
        <taxon>Actinomycetes</taxon>
        <taxon>Propionibacteriales</taxon>
        <taxon>Propionibacteriaceae</taxon>
        <taxon>Propionimicrobium</taxon>
    </lineage>
</organism>
<evidence type="ECO:0000256" key="3">
    <source>
        <dbReference type="ARBA" id="ARBA00007970"/>
    </source>
</evidence>
<evidence type="ECO:0000256" key="11">
    <source>
        <dbReference type="HAMAP-Rule" id="MF_01023"/>
    </source>
</evidence>
<proteinExistence type="inferred from homology"/>
<comment type="pathway">
    <text evidence="2 11">Amino-acid biosynthesis; L-histidine biosynthesis; L-histidine from 5-phospho-alpha-D-ribose 1-diphosphate: step 7/9.</text>
</comment>
<dbReference type="GO" id="GO:0030170">
    <property type="term" value="F:pyridoxal phosphate binding"/>
    <property type="evidence" value="ECO:0007669"/>
    <property type="project" value="InterPro"/>
</dbReference>
<comment type="catalytic activity">
    <reaction evidence="10 11">
        <text>L-histidinol phosphate + 2-oxoglutarate = 3-(imidazol-4-yl)-2-oxopropyl phosphate + L-glutamate</text>
        <dbReference type="Rhea" id="RHEA:23744"/>
        <dbReference type="ChEBI" id="CHEBI:16810"/>
        <dbReference type="ChEBI" id="CHEBI:29985"/>
        <dbReference type="ChEBI" id="CHEBI:57766"/>
        <dbReference type="ChEBI" id="CHEBI:57980"/>
        <dbReference type="EC" id="2.6.1.9"/>
    </reaction>
</comment>
<comment type="caution">
    <text evidence="13">The sequence shown here is derived from an EMBL/GenBank/DDBJ whole genome shotgun (WGS) entry which is preliminary data.</text>
</comment>
<dbReference type="PANTHER" id="PTHR43643:SF6">
    <property type="entry name" value="HISTIDINOL-PHOSPHATE AMINOTRANSFERASE"/>
    <property type="match status" value="1"/>
</dbReference>
<reference evidence="13 14" key="1">
    <citation type="submission" date="2013-04" db="EMBL/GenBank/DDBJ databases">
        <title>The Genome Sequence of Propionimicrobium lymphophilum ACS-093-V-SCH5.</title>
        <authorList>
            <consortium name="The Broad Institute Genomics Platform"/>
            <person name="Earl A."/>
            <person name="Ward D."/>
            <person name="Feldgarden M."/>
            <person name="Gevers D."/>
            <person name="Saerens B."/>
            <person name="Vaneechoutte M."/>
            <person name="Walker B."/>
            <person name="Young S."/>
            <person name="Zeng Q."/>
            <person name="Gargeya S."/>
            <person name="Fitzgerald M."/>
            <person name="Haas B."/>
            <person name="Abouelleil A."/>
            <person name="Allen A.W."/>
            <person name="Alvarado L."/>
            <person name="Arachchi H.M."/>
            <person name="Berlin A.M."/>
            <person name="Chapman S.B."/>
            <person name="Gainer-Dewar J."/>
            <person name="Goldberg J."/>
            <person name="Griggs A."/>
            <person name="Gujja S."/>
            <person name="Hansen M."/>
            <person name="Howarth C."/>
            <person name="Imamovic A."/>
            <person name="Ireland A."/>
            <person name="Larimer J."/>
            <person name="McCowan C."/>
            <person name="Murphy C."/>
            <person name="Pearson M."/>
            <person name="Poon T.W."/>
            <person name="Priest M."/>
            <person name="Roberts A."/>
            <person name="Saif S."/>
            <person name="Shea T."/>
            <person name="Sisk P."/>
            <person name="Sykes S."/>
            <person name="Wortman J."/>
            <person name="Nusbaum C."/>
            <person name="Birren B."/>
        </authorList>
    </citation>
    <scope>NUCLEOTIDE SEQUENCE [LARGE SCALE GENOMIC DNA]</scope>
    <source>
        <strain evidence="13 14">ACS-093-V-SCH5</strain>
    </source>
</reference>
<feature type="modified residue" description="N6-(pyridoxal phosphate)lysine" evidence="11">
    <location>
        <position position="224"/>
    </location>
</feature>
<dbReference type="OrthoDB" id="9809616at2"/>
<dbReference type="AlphaFoldDB" id="S2VZ55"/>
<evidence type="ECO:0000256" key="4">
    <source>
        <dbReference type="ARBA" id="ARBA00011738"/>
    </source>
</evidence>
<dbReference type="Proteomes" id="UP000014417">
    <property type="component" value="Unassembled WGS sequence"/>
</dbReference>
<keyword evidence="7 11" id="KW-0808">Transferase</keyword>
<dbReference type="InterPro" id="IPR015421">
    <property type="entry name" value="PyrdxlP-dep_Trfase_major"/>
</dbReference>
<dbReference type="RefSeq" id="WP_016455938.1">
    <property type="nucleotide sequence ID" value="NZ_KE150269.1"/>
</dbReference>
<evidence type="ECO:0000259" key="12">
    <source>
        <dbReference type="Pfam" id="PF00155"/>
    </source>
</evidence>
<evidence type="ECO:0000313" key="14">
    <source>
        <dbReference type="Proteomes" id="UP000014417"/>
    </source>
</evidence>
<accession>S2VZ55</accession>
<dbReference type="Gene3D" id="3.40.640.10">
    <property type="entry name" value="Type I PLP-dependent aspartate aminotransferase-like (Major domain)"/>
    <property type="match status" value="1"/>
</dbReference>
<dbReference type="InterPro" id="IPR005861">
    <property type="entry name" value="HisP_aminotrans"/>
</dbReference>
<evidence type="ECO:0000256" key="8">
    <source>
        <dbReference type="ARBA" id="ARBA00022898"/>
    </source>
</evidence>
<comment type="cofactor">
    <cofactor evidence="1 11">
        <name>pyridoxal 5'-phosphate</name>
        <dbReference type="ChEBI" id="CHEBI:597326"/>
    </cofactor>
</comment>
<dbReference type="HOGENOM" id="CLU_017584_3_1_11"/>
<protein>
    <recommendedName>
        <fullName evidence="11">Histidinol-phosphate aminotransferase</fullName>
        <ecNumber evidence="11">2.6.1.9</ecNumber>
    </recommendedName>
    <alternativeName>
        <fullName evidence="11">Imidazole acetol-phosphate transaminase</fullName>
    </alternativeName>
</protein>
<gene>
    <name evidence="11" type="primary">hisC</name>
    <name evidence="13" type="ORF">HMPREF9306_01105</name>
</gene>
<name>S2VZ55_9ACTN</name>
<evidence type="ECO:0000256" key="1">
    <source>
        <dbReference type="ARBA" id="ARBA00001933"/>
    </source>
</evidence>
<evidence type="ECO:0000256" key="5">
    <source>
        <dbReference type="ARBA" id="ARBA00022576"/>
    </source>
</evidence>
<keyword evidence="6 11" id="KW-0028">Amino-acid biosynthesis</keyword>
<dbReference type="InterPro" id="IPR015422">
    <property type="entry name" value="PyrdxlP-dep_Trfase_small"/>
</dbReference>
<dbReference type="InterPro" id="IPR001917">
    <property type="entry name" value="Aminotrans_II_pyridoxalP_BS"/>
</dbReference>
<keyword evidence="8 11" id="KW-0663">Pyridoxal phosphate</keyword>
<sequence>MSDRLDSLPLRPELVGEVPYGAPQLDVEVQLNTNENPYPPSPRVRRQMADAAEKVARNIDRYPDREATELRQELANYLGFQLMKDNIWVANGSNEIMVQLLGAFGGPGRTVLTFSPTYSMYPEYARNTHTNFVAVPRREDFGLDSEDVLKAARENNADVLIITTPNNPTGTITPVKTIEEICEGFDGMVIVDEAYLEFAAEPLDSAITLLPKYPRLVVVRTMSKAFALAGGRLGYLAASSAVVDACRIIRLPYHLSSMSQAIALVALKNADEMLNKVGELRETIQRTQQWLKSKGLRVVPSQSNFCLFGRFEDRHDAWQKLVDRGVLIREVGPDGYLRVNAGTPEEMSKFQEALSEVLDEVKVLKG</sequence>
<feature type="domain" description="Aminotransferase class I/classII large" evidence="12">
    <location>
        <begin position="29"/>
        <end position="354"/>
    </location>
</feature>
<dbReference type="InterPro" id="IPR004839">
    <property type="entry name" value="Aminotransferase_I/II_large"/>
</dbReference>
<comment type="subunit">
    <text evidence="4 11">Homodimer.</text>
</comment>
<dbReference type="NCBIfam" id="NF002877">
    <property type="entry name" value="PRK03317.1"/>
    <property type="match status" value="1"/>
</dbReference>
<keyword evidence="14" id="KW-1185">Reference proteome</keyword>
<keyword evidence="9 11" id="KW-0368">Histidine biosynthesis</keyword>
<dbReference type="GO" id="GO:0004400">
    <property type="term" value="F:histidinol-phosphate transaminase activity"/>
    <property type="evidence" value="ECO:0007669"/>
    <property type="project" value="UniProtKB-UniRule"/>
</dbReference>
<dbReference type="STRING" id="883161.HMPREF9306_01105"/>
<dbReference type="EC" id="2.6.1.9" evidence="11"/>
<keyword evidence="5 11" id="KW-0032">Aminotransferase</keyword>
<evidence type="ECO:0000256" key="7">
    <source>
        <dbReference type="ARBA" id="ARBA00022679"/>
    </source>
</evidence>